<dbReference type="EMBL" id="KP296847">
    <property type="protein sequence ID" value="AJP36560.1"/>
    <property type="molecule type" value="Genomic_DNA"/>
</dbReference>
<feature type="region of interest" description="Disordered" evidence="9">
    <location>
        <begin position="289"/>
        <end position="314"/>
    </location>
</feature>
<name>A0A0C5IBJ6_9VIRU</name>
<evidence type="ECO:0000256" key="4">
    <source>
        <dbReference type="ARBA" id="ARBA00022431"/>
    </source>
</evidence>
<reference evidence="10" key="1">
    <citation type="journal article" date="2015" name="J. Virol.">
        <title>Local Virus Extinctions following a Host Population Bottleneck.</title>
        <authorList>
            <person name="Kapusinszky B."/>
            <person name="Mulvaney U."/>
            <person name="Jasinska A.J."/>
            <person name="Deng X."/>
            <person name="Freimer N."/>
            <person name="Delwart E."/>
        </authorList>
    </citation>
    <scope>NUCLEOTIDE SEQUENCE</scope>
    <source>
        <strain evidence="10">VWP00522.6</strain>
    </source>
</reference>
<sequence>SPSGSTEAQGFAAVAKNLYTTVFRDAWPSMRSNQAVTQPFDPSTLGTTTNWQTQNSPMETFKAKANAMETETKKYWSSYFGNIQLFPRQPSKTLFHRYGIYSYYWLTDKKIIPQWQGATVKIGYNPHIDEGHGNMIFLQPLSDDTSTYDPIKSKCLIEGQPLWLCLFGYESWCVKALGGENAAYNYRLCCRCPYTYPKMYRQGTPLKCDVPLGYHFCEGNMPNGQWPIPVEWAIKWYPSLYQQRGWIETIVSCGPFMPKAYSQKSWQLTVGYNFKWYWGGNRAYPRQVDDPCTKPTHALPDPRDGAQAVQIEDPGRQHPSLIFHTWDTRRGYYTSRALKRVSEHEPDEPSLYAGAPKRPRSDVWPPAPADPSLADGWTSRTDLQAEVNLRESPRPWPSEEESEGQSETWESEEEESLRDPQLRQQRLEQYLQRQIQRQRRQQKRLKEEFQEMLGRVIRTESHLQVDPRLL</sequence>
<keyword evidence="4 7" id="KW-1140">T=1 icosahedral capsid protein</keyword>
<dbReference type="Pfam" id="PF02956">
    <property type="entry name" value="TT_ORF1"/>
    <property type="match status" value="1"/>
</dbReference>
<feature type="non-terminal residue" evidence="10">
    <location>
        <position position="470"/>
    </location>
</feature>
<evidence type="ECO:0000256" key="2">
    <source>
        <dbReference type="ARBA" id="ARBA00006131"/>
    </source>
</evidence>
<evidence type="ECO:0000256" key="7">
    <source>
        <dbReference type="RuleBase" id="RU361230"/>
    </source>
</evidence>
<keyword evidence="8" id="KW-0175">Coiled coil</keyword>
<comment type="subcellular location">
    <subcellularLocation>
        <location evidence="1 7">Virion</location>
    </subcellularLocation>
</comment>
<evidence type="ECO:0000256" key="3">
    <source>
        <dbReference type="ARBA" id="ARBA00018091"/>
    </source>
</evidence>
<evidence type="ECO:0000256" key="5">
    <source>
        <dbReference type="ARBA" id="ARBA00022561"/>
    </source>
</evidence>
<evidence type="ECO:0000256" key="6">
    <source>
        <dbReference type="ARBA" id="ARBA00022844"/>
    </source>
</evidence>
<comment type="function">
    <text evidence="7">Self-assembles to form an icosahedral capsid.</text>
</comment>
<feature type="coiled-coil region" evidence="8">
    <location>
        <begin position="428"/>
        <end position="455"/>
    </location>
</feature>
<dbReference type="GO" id="GO:0039615">
    <property type="term" value="C:T=1 icosahedral viral capsid"/>
    <property type="evidence" value="ECO:0007669"/>
    <property type="project" value="UniProtKB-UniRule"/>
</dbReference>
<protein>
    <recommendedName>
        <fullName evidence="3 7">Capsid protein</fullName>
    </recommendedName>
</protein>
<dbReference type="InterPro" id="IPR004219">
    <property type="entry name" value="TTvirus_Unk"/>
</dbReference>
<evidence type="ECO:0000256" key="9">
    <source>
        <dbReference type="SAM" id="MobiDB-lite"/>
    </source>
</evidence>
<evidence type="ECO:0000256" key="8">
    <source>
        <dbReference type="SAM" id="Coils"/>
    </source>
</evidence>
<feature type="region of interest" description="Disordered" evidence="9">
    <location>
        <begin position="340"/>
        <end position="425"/>
    </location>
</feature>
<evidence type="ECO:0000256" key="1">
    <source>
        <dbReference type="ARBA" id="ARBA00004328"/>
    </source>
</evidence>
<comment type="similarity">
    <text evidence="2 7">Belongs to the anelloviridae capsid protein family.</text>
</comment>
<feature type="non-terminal residue" evidence="10">
    <location>
        <position position="1"/>
    </location>
</feature>
<accession>A0A0C5IBJ6</accession>
<keyword evidence="5 7" id="KW-0167">Capsid protein</keyword>
<proteinExistence type="inferred from homology"/>
<evidence type="ECO:0000313" key="10">
    <source>
        <dbReference type="EMBL" id="AJP36560.1"/>
    </source>
</evidence>
<keyword evidence="6 7" id="KW-0946">Virion</keyword>
<organism evidence="10">
    <name type="scientific">Simian torque teno virus</name>
    <dbReference type="NCBI Taxonomy" id="1619217"/>
    <lineage>
        <taxon>Viruses</taxon>
        <taxon>Monodnaviria</taxon>
        <taxon>Shotokuvirae</taxon>
        <taxon>Commensaviricota</taxon>
        <taxon>Cardeaviricetes</taxon>
        <taxon>Sanitavirales</taxon>
        <taxon>Anelloviridae</taxon>
        <taxon>Alphatorquevirus</taxon>
    </lineage>
</organism>
<feature type="compositionally biased region" description="Acidic residues" evidence="9">
    <location>
        <begin position="398"/>
        <end position="416"/>
    </location>
</feature>